<sequence>MDTVLLESLRDIGNVLDTDTQIPHLRRIKNDTVGHGLRKELVVTNGILAKLEDILATTAKAIGKRQEKGGPDQWTTDHEAQLQATLIIDALANGGPAFVSPILLSNVVVHLFNNLVDAPARIIIASLRALNSLATSSSLSELSPSTTTPSPLALQAFGKTNCQRLIRLLKSPLHSSEGRQLVDLTAGLIATACLDDHSRASLTKAGTLEALAALLADYALHDLKQAKSRSYGSQASHLSSRTVCKILNALSAIIRNSNYRSFRVLLASSLQRAFTGSAYSNDSNRYSRTDSGTNIDGLLPRILAPVQKSVSFGSPQFPSLHSVTDRFSSELTIGAVATMDPFCSWLIHLARSLDTPSSRLAALRLLALFNASFGLDQMGASNISKTRGRERQLGLLALPIAVKLVQDAVTTLNLPNDSSEDTKLLREEACAVLAMLIKTSGELQKAAVEAGAIKHVSLMLRKSFDPVGIARPMWSAQQKDSIASSNIPSAQMGDPALPSEIAHVMKVRAGALKALAAIAQREDTHRKAIIDQGMVNYVIDSLSPLTDEALSNFSSASVTCNFNTVPVLVAACEAAKSLSRSVSLLRTSLIDAGIAKPILTLLHHTDSDVQVAATSVCCNLVLDFSPMRQDLMDAGAIKIFTEHARRSNPALRVASLWALKHLVLGAPKDVRIEVLDELGPGWLVQAISGTPTSDIPSSSTPLGMSTSNALGEQVDLLNAPSTPEMDLDPPSPSSSSSSPPSVTYSPSGAPTQTSALRSTLKPNLAALHTLRTLRDRETNPLLQSRAEEADVQEQALDFVRNLINGDESASMLDHLNASIGLGRIFELIQTKLEPRDAPSARPRPAPPLSLASPTAAAAGKDAPPGPSDAIVHSAVNVIVHIAAASARYRQLVIAQKQLLRALLPFFGHRDGRIRVACLWLVINLTWVEDQSDREDARRRAVELRSLGIEERTRALHGDGELDVRERCKVAGRQMDELLVGAGRGR</sequence>
<comment type="subcellular location">
    <subcellularLocation>
        <location evidence="2">Cytoplasm</location>
    </subcellularLocation>
    <subcellularLocation>
        <location evidence="1">Nucleus</location>
    </subcellularLocation>
</comment>
<dbReference type="Proteomes" id="UP000243723">
    <property type="component" value="Unassembled WGS sequence"/>
</dbReference>
<feature type="compositionally biased region" description="Low complexity" evidence="6">
    <location>
        <begin position="733"/>
        <end position="747"/>
    </location>
</feature>
<dbReference type="SMART" id="SM00185">
    <property type="entry name" value="ARM"/>
    <property type="match status" value="4"/>
</dbReference>
<dbReference type="STRING" id="40998.A0A2P8ABE4"/>
<accession>A0A2P8ABE4</accession>
<evidence type="ECO:0000313" key="8">
    <source>
        <dbReference type="Proteomes" id="UP000243723"/>
    </source>
</evidence>
<evidence type="ECO:0000256" key="2">
    <source>
        <dbReference type="ARBA" id="ARBA00004496"/>
    </source>
</evidence>
<name>A0A2P8ABE4_9PEZI</name>
<dbReference type="GO" id="GO:0043161">
    <property type="term" value="P:proteasome-mediated ubiquitin-dependent protein catabolic process"/>
    <property type="evidence" value="ECO:0007669"/>
    <property type="project" value="TreeGrafter"/>
</dbReference>
<dbReference type="GO" id="GO:0034657">
    <property type="term" value="C:GID complex"/>
    <property type="evidence" value="ECO:0007669"/>
    <property type="project" value="TreeGrafter"/>
</dbReference>
<protein>
    <submittedName>
        <fullName evidence="7">Uncharacterized protein</fullName>
    </submittedName>
</protein>
<dbReference type="EMBL" id="NHZQ01000037">
    <property type="protein sequence ID" value="PSK57809.1"/>
    <property type="molecule type" value="Genomic_DNA"/>
</dbReference>
<evidence type="ECO:0000256" key="1">
    <source>
        <dbReference type="ARBA" id="ARBA00004123"/>
    </source>
</evidence>
<dbReference type="InterPro" id="IPR011989">
    <property type="entry name" value="ARM-like"/>
</dbReference>
<feature type="region of interest" description="Disordered" evidence="6">
    <location>
        <begin position="719"/>
        <end position="754"/>
    </location>
</feature>
<dbReference type="OrthoDB" id="5559898at2759"/>
<keyword evidence="3" id="KW-0963">Cytoplasm</keyword>
<feature type="region of interest" description="Disordered" evidence="6">
    <location>
        <begin position="835"/>
        <end position="865"/>
    </location>
</feature>
<keyword evidence="8" id="KW-1185">Reference proteome</keyword>
<proteinExistence type="predicted"/>
<organism evidence="7 8">
    <name type="scientific">Elsinoe australis</name>
    <dbReference type="NCBI Taxonomy" id="40998"/>
    <lineage>
        <taxon>Eukaryota</taxon>
        <taxon>Fungi</taxon>
        <taxon>Dikarya</taxon>
        <taxon>Ascomycota</taxon>
        <taxon>Pezizomycotina</taxon>
        <taxon>Dothideomycetes</taxon>
        <taxon>Dothideomycetidae</taxon>
        <taxon>Myriangiales</taxon>
        <taxon>Elsinoaceae</taxon>
        <taxon>Elsinoe</taxon>
    </lineage>
</organism>
<dbReference type="SUPFAM" id="SSF48371">
    <property type="entry name" value="ARM repeat"/>
    <property type="match status" value="2"/>
</dbReference>
<gene>
    <name evidence="7" type="ORF">B9Z65_9011</name>
</gene>
<dbReference type="GO" id="GO:0005737">
    <property type="term" value="C:cytoplasm"/>
    <property type="evidence" value="ECO:0007669"/>
    <property type="project" value="UniProtKB-SubCell"/>
</dbReference>
<feature type="compositionally biased region" description="Low complexity" evidence="6">
    <location>
        <begin position="848"/>
        <end position="862"/>
    </location>
</feature>
<evidence type="ECO:0000256" key="3">
    <source>
        <dbReference type="ARBA" id="ARBA00022490"/>
    </source>
</evidence>
<keyword evidence="5" id="KW-0539">Nucleus</keyword>
<evidence type="ECO:0000256" key="5">
    <source>
        <dbReference type="ARBA" id="ARBA00023242"/>
    </source>
</evidence>
<comment type="caution">
    <text evidence="7">The sequence shown here is derived from an EMBL/GenBank/DDBJ whole genome shotgun (WGS) entry which is preliminary data.</text>
</comment>
<dbReference type="InterPro" id="IPR038739">
    <property type="entry name" value="ARMC8/Vid28"/>
</dbReference>
<dbReference type="InterPro" id="IPR000225">
    <property type="entry name" value="Armadillo"/>
</dbReference>
<keyword evidence="4" id="KW-0677">Repeat</keyword>
<dbReference type="Gene3D" id="1.25.10.10">
    <property type="entry name" value="Leucine-rich Repeat Variant"/>
    <property type="match status" value="3"/>
</dbReference>
<reference evidence="7 8" key="1">
    <citation type="submission" date="2017-05" db="EMBL/GenBank/DDBJ databases">
        <title>Draft genome sequence of Elsinoe australis.</title>
        <authorList>
            <person name="Cheng Q."/>
        </authorList>
    </citation>
    <scope>NUCLEOTIDE SEQUENCE [LARGE SCALE GENOMIC DNA]</scope>
    <source>
        <strain evidence="7 8">NL1</strain>
    </source>
</reference>
<evidence type="ECO:0000256" key="6">
    <source>
        <dbReference type="SAM" id="MobiDB-lite"/>
    </source>
</evidence>
<dbReference type="PANTHER" id="PTHR15651:SF7">
    <property type="entry name" value="ARMADILLO REPEAT-CONTAINING PROTEIN 8"/>
    <property type="match status" value="1"/>
</dbReference>
<dbReference type="PANTHER" id="PTHR15651">
    <property type="entry name" value="ARMADILLO REPEAT-CONTAINING PROTEIN 8"/>
    <property type="match status" value="1"/>
</dbReference>
<evidence type="ECO:0000313" key="7">
    <source>
        <dbReference type="EMBL" id="PSK57809.1"/>
    </source>
</evidence>
<dbReference type="AlphaFoldDB" id="A0A2P8ABE4"/>
<dbReference type="InterPro" id="IPR016024">
    <property type="entry name" value="ARM-type_fold"/>
</dbReference>
<dbReference type="GO" id="GO:0005634">
    <property type="term" value="C:nucleus"/>
    <property type="evidence" value="ECO:0007669"/>
    <property type="project" value="UniProtKB-SubCell"/>
</dbReference>
<evidence type="ECO:0000256" key="4">
    <source>
        <dbReference type="ARBA" id="ARBA00022737"/>
    </source>
</evidence>